<name>A0A2W5X3W9_9MICO</name>
<evidence type="ECO:0000259" key="3">
    <source>
        <dbReference type="PROSITE" id="PS50887"/>
    </source>
</evidence>
<reference evidence="4 5" key="1">
    <citation type="submission" date="2018-06" db="EMBL/GenBank/DDBJ databases">
        <title>Whole genome sequencing of a novel hydrocarbon degrading bacterial strain, PW21 isolated from oil contaminated produced water sample.</title>
        <authorList>
            <person name="Nagkirti P."/>
            <person name="Shaikh A."/>
            <person name="Gowdaman V."/>
            <person name="Engineer A.E."/>
            <person name="Dagar S."/>
            <person name="Dhakephalkar P.K."/>
        </authorList>
    </citation>
    <scope>NUCLEOTIDE SEQUENCE [LARGE SCALE GENOMIC DNA]</scope>
    <source>
        <strain evidence="4 5">PW21</strain>
    </source>
</reference>
<dbReference type="SUPFAM" id="SSF141868">
    <property type="entry name" value="EAL domain-like"/>
    <property type="match status" value="1"/>
</dbReference>
<dbReference type="InterPro" id="IPR043128">
    <property type="entry name" value="Rev_trsase/Diguanyl_cyclase"/>
</dbReference>
<keyword evidence="1" id="KW-0472">Membrane</keyword>
<dbReference type="PANTHER" id="PTHR33121:SF79">
    <property type="entry name" value="CYCLIC DI-GMP PHOSPHODIESTERASE PDED-RELATED"/>
    <property type="match status" value="1"/>
</dbReference>
<keyword evidence="5" id="KW-1185">Reference proteome</keyword>
<dbReference type="CDD" id="cd01949">
    <property type="entry name" value="GGDEF"/>
    <property type="match status" value="1"/>
</dbReference>
<feature type="transmembrane region" description="Helical" evidence="1">
    <location>
        <begin position="132"/>
        <end position="151"/>
    </location>
</feature>
<feature type="domain" description="GGDEF" evidence="3">
    <location>
        <begin position="211"/>
        <end position="332"/>
    </location>
</feature>
<dbReference type="InterPro" id="IPR000160">
    <property type="entry name" value="GGDEF_dom"/>
</dbReference>
<proteinExistence type="predicted"/>
<organism evidence="4 5">
    <name type="scientific">Xylanimonas oleitrophica</name>
    <dbReference type="NCBI Taxonomy" id="2607479"/>
    <lineage>
        <taxon>Bacteria</taxon>
        <taxon>Bacillati</taxon>
        <taxon>Actinomycetota</taxon>
        <taxon>Actinomycetes</taxon>
        <taxon>Micrococcales</taxon>
        <taxon>Promicromonosporaceae</taxon>
        <taxon>Xylanimonas</taxon>
    </lineage>
</organism>
<evidence type="ECO:0000313" key="5">
    <source>
        <dbReference type="Proteomes" id="UP000248783"/>
    </source>
</evidence>
<comment type="caution">
    <text evidence="4">The sequence shown here is derived from an EMBL/GenBank/DDBJ whole genome shotgun (WGS) entry which is preliminary data.</text>
</comment>
<dbReference type="SMART" id="SM00052">
    <property type="entry name" value="EAL"/>
    <property type="match status" value="1"/>
</dbReference>
<dbReference type="PROSITE" id="PS50887">
    <property type="entry name" value="GGDEF"/>
    <property type="match status" value="1"/>
</dbReference>
<feature type="transmembrane region" description="Helical" evidence="1">
    <location>
        <begin position="58"/>
        <end position="75"/>
    </location>
</feature>
<accession>A0A2W5X3W9</accession>
<dbReference type="SMART" id="SM00267">
    <property type="entry name" value="GGDEF"/>
    <property type="match status" value="1"/>
</dbReference>
<dbReference type="AlphaFoldDB" id="A0A2W5X3W9"/>
<dbReference type="Gene3D" id="3.30.70.270">
    <property type="match status" value="1"/>
</dbReference>
<evidence type="ECO:0008006" key="6">
    <source>
        <dbReference type="Google" id="ProtNLM"/>
    </source>
</evidence>
<feature type="transmembrane region" description="Helical" evidence="1">
    <location>
        <begin position="157"/>
        <end position="176"/>
    </location>
</feature>
<dbReference type="PROSITE" id="PS50883">
    <property type="entry name" value="EAL"/>
    <property type="match status" value="1"/>
</dbReference>
<feature type="domain" description="EAL" evidence="2">
    <location>
        <begin position="335"/>
        <end position="590"/>
    </location>
</feature>
<dbReference type="CDD" id="cd01948">
    <property type="entry name" value="EAL"/>
    <property type="match status" value="1"/>
</dbReference>
<dbReference type="InterPro" id="IPR035919">
    <property type="entry name" value="EAL_sf"/>
</dbReference>
<gene>
    <name evidence="4" type="ORF">DNL40_01660</name>
</gene>
<dbReference type="PANTHER" id="PTHR33121">
    <property type="entry name" value="CYCLIC DI-GMP PHOSPHODIESTERASE PDEF"/>
    <property type="match status" value="1"/>
</dbReference>
<evidence type="ECO:0000259" key="2">
    <source>
        <dbReference type="PROSITE" id="PS50883"/>
    </source>
</evidence>
<evidence type="ECO:0000313" key="4">
    <source>
        <dbReference type="EMBL" id="PZR55115.1"/>
    </source>
</evidence>
<dbReference type="SUPFAM" id="SSF55073">
    <property type="entry name" value="Nucleotide cyclase"/>
    <property type="match status" value="1"/>
</dbReference>
<dbReference type="EMBL" id="QKWH01000001">
    <property type="protein sequence ID" value="PZR55115.1"/>
    <property type="molecule type" value="Genomic_DNA"/>
</dbReference>
<dbReference type="GO" id="GO:0071111">
    <property type="term" value="F:cyclic-guanylate-specific phosphodiesterase activity"/>
    <property type="evidence" value="ECO:0007669"/>
    <property type="project" value="InterPro"/>
</dbReference>
<dbReference type="Gene3D" id="3.20.20.450">
    <property type="entry name" value="EAL domain"/>
    <property type="match status" value="1"/>
</dbReference>
<sequence length="590" mass="62823">MSSRDARRSTRLERTCRRPAVASGPVIGRLLAILYGSSAIIGLAANGIHLAQSGDGDVWRLAGNLLVLALAPLFLRMRRVVPWVVNVATTVGAGLVTLAVLLTQSGPGAASVAILYLLVTLPTFYLYPRSVAWSHSIAVGVLALVTLYAHGSFDAPSVVRGVGVGVALAVVIGWLVRAGDLAERDFTSGLTNRRGFERRAQAFLQGYDGSSRAALVVIDLDGLDSVNERRGSDYGDDLILRLGRAWTAVLPDGALLARHGGDEFTLMVDDISPEGLEAILAKMRAATPELTFTAGVAWCAAGETLTMLMLRADGAIFQAKRRGYGQTVAAVGASTVRSGSDIRDALARGEFVLHYQPVVDLTTGTVDKAEALVRWVQPGGRTVPPDEFIHLAEQTGAMLELGDWVVATACRTAATWPTTVDGRPVAVSVNASGTELQDPSYAGRVLRHVADAGLTPDRLMIELVESNYSLSSRSVRENLMSLTDAGVRLAIDDFGTGYSSLSRLDQLRVDILKIDRSFVRALTGPDQPMPVVTAILAMADALRIEVVAEGIETAEQADWLRSRGCTHGQGYFYSRPVPELGPAELALVGS</sequence>
<dbReference type="InterPro" id="IPR029787">
    <property type="entry name" value="Nucleotide_cyclase"/>
</dbReference>
<keyword evidence="1" id="KW-1133">Transmembrane helix</keyword>
<feature type="transmembrane region" description="Helical" evidence="1">
    <location>
        <begin position="21"/>
        <end position="46"/>
    </location>
</feature>
<dbReference type="NCBIfam" id="TIGR00254">
    <property type="entry name" value="GGDEF"/>
    <property type="match status" value="1"/>
</dbReference>
<dbReference type="Pfam" id="PF00990">
    <property type="entry name" value="GGDEF"/>
    <property type="match status" value="1"/>
</dbReference>
<keyword evidence="1" id="KW-0812">Transmembrane</keyword>
<evidence type="ECO:0000256" key="1">
    <source>
        <dbReference type="SAM" id="Phobius"/>
    </source>
</evidence>
<dbReference type="Proteomes" id="UP000248783">
    <property type="component" value="Unassembled WGS sequence"/>
</dbReference>
<protein>
    <recommendedName>
        <fullName evidence="6">Bifunctional diguanylate cyclase/phosphodiesterase</fullName>
    </recommendedName>
</protein>
<dbReference type="InterPro" id="IPR001633">
    <property type="entry name" value="EAL_dom"/>
</dbReference>
<feature type="transmembrane region" description="Helical" evidence="1">
    <location>
        <begin position="108"/>
        <end position="127"/>
    </location>
</feature>
<feature type="transmembrane region" description="Helical" evidence="1">
    <location>
        <begin position="80"/>
        <end position="102"/>
    </location>
</feature>
<dbReference type="InterPro" id="IPR050706">
    <property type="entry name" value="Cyclic-di-GMP_PDE-like"/>
</dbReference>
<dbReference type="Pfam" id="PF00563">
    <property type="entry name" value="EAL"/>
    <property type="match status" value="1"/>
</dbReference>